<dbReference type="Gene3D" id="3.40.50.720">
    <property type="entry name" value="NAD(P)-binding Rossmann-like Domain"/>
    <property type="match status" value="1"/>
</dbReference>
<dbReference type="InterPro" id="IPR036291">
    <property type="entry name" value="NAD(P)-bd_dom_sf"/>
</dbReference>
<dbReference type="EMBL" id="JACHMN010000001">
    <property type="protein sequence ID" value="MBB5867054.1"/>
    <property type="molecule type" value="Genomic_DNA"/>
</dbReference>
<name>A0A841BFI5_9ACTN</name>
<dbReference type="InterPro" id="IPR001509">
    <property type="entry name" value="Epimerase_deHydtase"/>
</dbReference>
<dbReference type="Proteomes" id="UP000587527">
    <property type="component" value="Unassembled WGS sequence"/>
</dbReference>
<gene>
    <name evidence="2" type="ORF">F4553_000433</name>
</gene>
<evidence type="ECO:0000259" key="1">
    <source>
        <dbReference type="Pfam" id="PF01370"/>
    </source>
</evidence>
<dbReference type="AlphaFoldDB" id="A0A841BFI5"/>
<comment type="caution">
    <text evidence="2">The sequence shown here is derived from an EMBL/GenBank/DDBJ whole genome shotgun (WGS) entry which is preliminary data.</text>
</comment>
<evidence type="ECO:0000313" key="2">
    <source>
        <dbReference type="EMBL" id="MBB5867054.1"/>
    </source>
</evidence>
<dbReference type="SUPFAM" id="SSF51735">
    <property type="entry name" value="NAD(P)-binding Rossmann-fold domains"/>
    <property type="match status" value="1"/>
</dbReference>
<proteinExistence type="predicted"/>
<protein>
    <submittedName>
        <fullName evidence="2">Nucleoside-diphosphate-sugar epimerase</fullName>
    </submittedName>
</protein>
<dbReference type="Pfam" id="PF01370">
    <property type="entry name" value="Epimerase"/>
    <property type="match status" value="1"/>
</dbReference>
<reference evidence="2 3" key="1">
    <citation type="submission" date="2020-08" db="EMBL/GenBank/DDBJ databases">
        <title>Sequencing the genomes of 1000 actinobacteria strains.</title>
        <authorList>
            <person name="Klenk H.-P."/>
        </authorList>
    </citation>
    <scope>NUCLEOTIDE SEQUENCE [LARGE SCALE GENOMIC DNA]</scope>
    <source>
        <strain evidence="2 3">DSM 45362</strain>
    </source>
</reference>
<feature type="domain" description="NAD-dependent epimerase/dehydratase" evidence="1">
    <location>
        <begin position="5"/>
        <end position="205"/>
    </location>
</feature>
<evidence type="ECO:0000313" key="3">
    <source>
        <dbReference type="Proteomes" id="UP000587527"/>
    </source>
</evidence>
<keyword evidence="3" id="KW-1185">Reference proteome</keyword>
<organism evidence="2 3">
    <name type="scientific">Allocatelliglobosispora scoriae</name>
    <dbReference type="NCBI Taxonomy" id="643052"/>
    <lineage>
        <taxon>Bacteria</taxon>
        <taxon>Bacillati</taxon>
        <taxon>Actinomycetota</taxon>
        <taxon>Actinomycetes</taxon>
        <taxon>Micromonosporales</taxon>
        <taxon>Micromonosporaceae</taxon>
        <taxon>Allocatelliglobosispora</taxon>
    </lineage>
</organism>
<dbReference type="RefSeq" id="WP_184831342.1">
    <property type="nucleotide sequence ID" value="NZ_JACHMN010000001.1"/>
</dbReference>
<accession>A0A841BFI5</accession>
<sequence length="293" mass="29418">MTHVVLGAGQTGRPLAAALAAAGLGVRVVSRTRPAGLPAGAEHRGADLTDVDATIAACAGASVVYHTAGAPVPQWDRAFPAVMASVLAGAAAASARLVYLDNLYAFGPPEGAITEASPPNPVEAKGRLRLHLAELVLGAAGRGDLPGATVAHAADFFGPGVRNSVPGALVLRAVEAGKVPRWPVALDEAHSLAYTPDVAAALAAIGASAGWSGARRRIIAAQAPTGREFLAAAGGRPGAVLSLAALRVAGIFSRGARDLAGLAWQYDRPYVADGTLLRQETGLVPTPLAVALA</sequence>